<evidence type="ECO:0000313" key="5">
    <source>
        <dbReference type="Proteomes" id="UP000787672"/>
    </source>
</evidence>
<dbReference type="RefSeq" id="WP_216633198.1">
    <property type="nucleotide sequence ID" value="NZ_JAHLQN010000001.1"/>
</dbReference>
<dbReference type="PANTHER" id="PTHR12128:SF66">
    <property type="entry name" value="4-HYDROXY-2-OXOGLUTARATE ALDOLASE, MITOCHONDRIAL"/>
    <property type="match status" value="1"/>
</dbReference>
<evidence type="ECO:0000256" key="3">
    <source>
        <dbReference type="PIRNR" id="PIRNR001365"/>
    </source>
</evidence>
<evidence type="ECO:0000256" key="1">
    <source>
        <dbReference type="ARBA" id="ARBA00007592"/>
    </source>
</evidence>
<dbReference type="PIRSF" id="PIRSF001365">
    <property type="entry name" value="DHDPS"/>
    <property type="match status" value="1"/>
</dbReference>
<dbReference type="InterPro" id="IPR002220">
    <property type="entry name" value="DapA-like"/>
</dbReference>
<evidence type="ECO:0000313" key="4">
    <source>
        <dbReference type="EMBL" id="MBU5627878.1"/>
    </source>
</evidence>
<name>A0ABS6FC58_9FIRM</name>
<comment type="caution">
    <text evidence="4">The sequence shown here is derived from an EMBL/GenBank/DDBJ whole genome shotgun (WGS) entry which is preliminary data.</text>
</comment>
<keyword evidence="5" id="KW-1185">Reference proteome</keyword>
<comment type="similarity">
    <text evidence="1 3">Belongs to the DapA family.</text>
</comment>
<dbReference type="SMART" id="SM01130">
    <property type="entry name" value="DHDPS"/>
    <property type="match status" value="1"/>
</dbReference>
<sequence length="289" mass="32611">MYAVTVTPFKEDGSFDFERTKGHLDWLIEQGLQGICLLGATGEYQSITLEEHKTFVREIVPYIRDRVSVIVGATREQADDVIELVNNIKLCGADAAMILPSPYCHPAQDEVVEHYRYIMERTEFPIMIYNNPGSCGISFERETFRKLMALPYTAMVKESSGSIQVLRDVIEDAPENVSIFCGCDNLAFESFADGACGMICMLANVAPKCCVELFDAVYNQHDIAKGWEIYRKILPGLNALESFPKPIQALKYLVTRKTGNGGFCRRPRLELTLEEKAYVEDLMKADQLY</sequence>
<dbReference type="EMBL" id="JAHLQN010000001">
    <property type="protein sequence ID" value="MBU5627878.1"/>
    <property type="molecule type" value="Genomic_DNA"/>
</dbReference>
<dbReference type="PANTHER" id="PTHR12128">
    <property type="entry name" value="DIHYDRODIPICOLINATE SYNTHASE"/>
    <property type="match status" value="1"/>
</dbReference>
<evidence type="ECO:0000256" key="2">
    <source>
        <dbReference type="ARBA" id="ARBA00023239"/>
    </source>
</evidence>
<protein>
    <submittedName>
        <fullName evidence="4">Dihydrodipicolinate synthase family protein</fullName>
    </submittedName>
</protein>
<accession>A0ABS6FC58</accession>
<organism evidence="4 5">
    <name type="scientific">Dysosmobacter acutus</name>
    <dbReference type="NCBI Taxonomy" id="2841504"/>
    <lineage>
        <taxon>Bacteria</taxon>
        <taxon>Bacillati</taxon>
        <taxon>Bacillota</taxon>
        <taxon>Clostridia</taxon>
        <taxon>Eubacteriales</taxon>
        <taxon>Oscillospiraceae</taxon>
        <taxon>Dysosmobacter</taxon>
    </lineage>
</organism>
<gene>
    <name evidence="4" type="ORF">KQI82_13280</name>
</gene>
<dbReference type="Pfam" id="PF00701">
    <property type="entry name" value="DHDPS"/>
    <property type="match status" value="1"/>
</dbReference>
<reference evidence="4 5" key="1">
    <citation type="submission" date="2021-06" db="EMBL/GenBank/DDBJ databases">
        <authorList>
            <person name="Sun Q."/>
            <person name="Li D."/>
        </authorList>
    </citation>
    <scope>NUCLEOTIDE SEQUENCE [LARGE SCALE GENOMIC DNA]</scope>
    <source>
        <strain evidence="4 5">MSJ-2</strain>
    </source>
</reference>
<dbReference type="Proteomes" id="UP000787672">
    <property type="component" value="Unassembled WGS sequence"/>
</dbReference>
<proteinExistence type="inferred from homology"/>
<dbReference type="CDD" id="cd00408">
    <property type="entry name" value="DHDPS-like"/>
    <property type="match status" value="1"/>
</dbReference>
<keyword evidence="2 3" id="KW-0456">Lyase</keyword>